<dbReference type="InterPro" id="IPR055438">
    <property type="entry name" value="AstE_AspA_cat"/>
</dbReference>
<dbReference type="SUPFAM" id="SSF53187">
    <property type="entry name" value="Zn-dependent exopeptidases"/>
    <property type="match status" value="1"/>
</dbReference>
<comment type="cofactor">
    <cofactor evidence="1">
        <name>Zn(2+)</name>
        <dbReference type="ChEBI" id="CHEBI:29105"/>
    </cofactor>
</comment>
<keyword evidence="7" id="KW-1185">Reference proteome</keyword>
<dbReference type="OrthoDB" id="9782876at2"/>
<organism evidence="6 7">
    <name type="scientific">Nitratireductor indicus C115</name>
    <dbReference type="NCBI Taxonomy" id="1231190"/>
    <lineage>
        <taxon>Bacteria</taxon>
        <taxon>Pseudomonadati</taxon>
        <taxon>Pseudomonadota</taxon>
        <taxon>Alphaproteobacteria</taxon>
        <taxon>Hyphomicrobiales</taxon>
        <taxon>Phyllobacteriaceae</taxon>
        <taxon>Nitratireductor</taxon>
    </lineage>
</organism>
<dbReference type="PATRIC" id="fig|1231190.3.peg.1635"/>
<dbReference type="AlphaFoldDB" id="K2PQA2"/>
<reference evidence="6 7" key="1">
    <citation type="journal article" date="2012" name="J. Bacteriol.">
        <title>Genome Sequence of Nitratireductor indicus Type Strain C115.</title>
        <authorList>
            <person name="Lai Q."/>
            <person name="Li G."/>
            <person name="Yu Z."/>
            <person name="Shao Z."/>
        </authorList>
    </citation>
    <scope>NUCLEOTIDE SEQUENCE [LARGE SCALE GENOMIC DNA]</scope>
    <source>
        <strain evidence="6 7">C115</strain>
    </source>
</reference>
<feature type="domain" description="Succinylglutamate desuccinylase/Aspartoacylase catalytic" evidence="5">
    <location>
        <begin position="46"/>
        <end position="234"/>
    </location>
</feature>
<dbReference type="PANTHER" id="PTHR37326">
    <property type="entry name" value="BLL3975 PROTEIN"/>
    <property type="match status" value="1"/>
</dbReference>
<evidence type="ECO:0000256" key="1">
    <source>
        <dbReference type="ARBA" id="ARBA00001947"/>
    </source>
</evidence>
<dbReference type="GO" id="GO:0046872">
    <property type="term" value="F:metal ion binding"/>
    <property type="evidence" value="ECO:0007669"/>
    <property type="project" value="UniProtKB-KW"/>
</dbReference>
<dbReference type="eggNOG" id="COG3608">
    <property type="taxonomic scope" value="Bacteria"/>
</dbReference>
<dbReference type="Proteomes" id="UP000007374">
    <property type="component" value="Unassembled WGS sequence"/>
</dbReference>
<accession>K2PQA2</accession>
<proteinExistence type="predicted"/>
<sequence length="334" mass="35251">MGNQVWTTIDFDKPGFQSDFARVPWSSDSSAYGWIPVPLLCFNGGDGPTLLLTAGTHGDEYEGQIVLRRLVRILAETEIRGRVIVMPALNRPAVLAGRRTSPLDGGNLNRLFPGREDSGPTAMIAQYVTEVLFPLADYAIDLHSGGSSLDYLPVAFAHRGRTAEQSARLDSFLAGFAAPNTVLTDGRGGGGETTLYACAAAHGIAAMTTELGGGPGLSPGGVAIAEAGLRRVLRNLGIAPDLDAPKPDIVRHLRMLPPATTIYAKADGLFEPCVQVGQEVRAGEIAGYLHGFDDVTSPPSTLRFEAGGIVIFRRFPVLTSAGDALVGLAQEVTD</sequence>
<evidence type="ECO:0000313" key="6">
    <source>
        <dbReference type="EMBL" id="EKF43222.1"/>
    </source>
</evidence>
<dbReference type="GO" id="GO:0016788">
    <property type="term" value="F:hydrolase activity, acting on ester bonds"/>
    <property type="evidence" value="ECO:0007669"/>
    <property type="project" value="InterPro"/>
</dbReference>
<dbReference type="RefSeq" id="WP_009756376.1">
    <property type="nucleotide sequence ID" value="NZ_AMSI01000004.1"/>
</dbReference>
<evidence type="ECO:0000259" key="5">
    <source>
        <dbReference type="Pfam" id="PF24827"/>
    </source>
</evidence>
<comment type="caution">
    <text evidence="6">The sequence shown here is derived from an EMBL/GenBank/DDBJ whole genome shotgun (WGS) entry which is preliminary data.</text>
</comment>
<gene>
    <name evidence="6" type="ORF">NA8A_07794</name>
</gene>
<dbReference type="Gene3D" id="3.40.630.10">
    <property type="entry name" value="Zn peptidases"/>
    <property type="match status" value="1"/>
</dbReference>
<dbReference type="InterPro" id="IPR053138">
    <property type="entry name" value="N-alpha-Ac-DABA_deacetylase"/>
</dbReference>
<evidence type="ECO:0000256" key="2">
    <source>
        <dbReference type="ARBA" id="ARBA00022723"/>
    </source>
</evidence>
<keyword evidence="3" id="KW-0378">Hydrolase</keyword>
<dbReference type="InterPro" id="IPR043795">
    <property type="entry name" value="N-alpha-Ac-DABA-like"/>
</dbReference>
<dbReference type="PANTHER" id="PTHR37326:SF1">
    <property type="entry name" value="BLL3975 PROTEIN"/>
    <property type="match status" value="1"/>
</dbReference>
<protein>
    <submittedName>
        <fullName evidence="6">Succinylglutamate desuccinylase/aspartoacylase</fullName>
    </submittedName>
</protein>
<evidence type="ECO:0000313" key="7">
    <source>
        <dbReference type="Proteomes" id="UP000007374"/>
    </source>
</evidence>
<dbReference type="Pfam" id="PF24827">
    <property type="entry name" value="AstE_AspA_cat"/>
    <property type="match status" value="1"/>
</dbReference>
<name>K2PQA2_9HYPH</name>
<keyword evidence="4" id="KW-0862">Zinc</keyword>
<keyword evidence="2" id="KW-0479">Metal-binding</keyword>
<dbReference type="STRING" id="721133.SAMN05216176_105257"/>
<evidence type="ECO:0000256" key="4">
    <source>
        <dbReference type="ARBA" id="ARBA00022833"/>
    </source>
</evidence>
<dbReference type="GO" id="GO:0016811">
    <property type="term" value="F:hydrolase activity, acting on carbon-nitrogen (but not peptide) bonds, in linear amides"/>
    <property type="evidence" value="ECO:0007669"/>
    <property type="project" value="InterPro"/>
</dbReference>
<dbReference type="EMBL" id="AMSI01000004">
    <property type="protein sequence ID" value="EKF43222.1"/>
    <property type="molecule type" value="Genomic_DNA"/>
</dbReference>
<evidence type="ECO:0000256" key="3">
    <source>
        <dbReference type="ARBA" id="ARBA00022801"/>
    </source>
</evidence>
<dbReference type="PIRSF" id="PIRSF039012">
    <property type="entry name" value="ASP"/>
    <property type="match status" value="1"/>
</dbReference>